<feature type="region of interest" description="Disordered" evidence="2">
    <location>
        <begin position="109"/>
        <end position="128"/>
    </location>
</feature>
<organism evidence="4 5">
    <name type="scientific">Kolteria novifilia</name>
    <dbReference type="NCBI Taxonomy" id="2527975"/>
    <lineage>
        <taxon>Bacteria</taxon>
        <taxon>Pseudomonadati</taxon>
        <taxon>Planctomycetota</taxon>
        <taxon>Planctomycetia</taxon>
        <taxon>Kolteriales</taxon>
        <taxon>Kolteriaceae</taxon>
        <taxon>Kolteria</taxon>
    </lineage>
</organism>
<keyword evidence="1" id="KW-0862">Zinc</keyword>
<proteinExistence type="predicted"/>
<evidence type="ECO:0000313" key="4">
    <source>
        <dbReference type="EMBL" id="QDU61419.1"/>
    </source>
</evidence>
<gene>
    <name evidence="4" type="ORF">Pan216_22750</name>
</gene>
<dbReference type="EMBL" id="CP036279">
    <property type="protein sequence ID" value="QDU61419.1"/>
    <property type="molecule type" value="Genomic_DNA"/>
</dbReference>
<keyword evidence="5" id="KW-1185">Reference proteome</keyword>
<dbReference type="Pfam" id="PF04434">
    <property type="entry name" value="SWIM"/>
    <property type="match status" value="1"/>
</dbReference>
<dbReference type="OrthoDB" id="9816340at2"/>
<dbReference type="RefSeq" id="WP_145258015.1">
    <property type="nucleotide sequence ID" value="NZ_CP036279.1"/>
</dbReference>
<dbReference type="Proteomes" id="UP000317093">
    <property type="component" value="Chromosome"/>
</dbReference>
<name>A0A518B355_9BACT</name>
<sequence>MIELTTEQVAALAPDEKAAVAGRKLGSGKTWRHQGTSDQALWGECQGSAVYQTKIDLSDLAYNCTCPSRKLPCKHVLGLLFWAATSPSDFPNAQPPDWVTTWLEKREATSKRREEKKAARDKPVDAEAQAKRFAKRHRAVLDGLERLDLWLKDTVRGGIAGLETKPPSYWESQAKRLVDAQAKGLAGRVRRMGEIPGTGVDWPQRLLAAMGRLALLTHAYRRLDELEEKLQADIRQLVGWTVSQDELDRVGESIGDRWAVVSHTEEEEERLRVRRNWLVGRSSGRHALVIQFAVASQPFGQALLAGTWFDGVVVFYPGAEPQRAMLKERRGELSRFDSALPGHASVDGFLLAVAESLARQPWLGRHLAILRNVVIVPRDEEPWLVVDECRSGLPLARGEHWQLLAGSGGHPVELIAEWDTAQLWPLGYMADGTFRSLGTTQR</sequence>
<dbReference type="PROSITE" id="PS50966">
    <property type="entry name" value="ZF_SWIM"/>
    <property type="match status" value="1"/>
</dbReference>
<evidence type="ECO:0000256" key="1">
    <source>
        <dbReference type="PROSITE-ProRule" id="PRU00325"/>
    </source>
</evidence>
<evidence type="ECO:0000313" key="5">
    <source>
        <dbReference type="Proteomes" id="UP000317093"/>
    </source>
</evidence>
<keyword evidence="1" id="KW-0479">Metal-binding</keyword>
<evidence type="ECO:0000259" key="3">
    <source>
        <dbReference type="PROSITE" id="PS50966"/>
    </source>
</evidence>
<dbReference type="KEGG" id="knv:Pan216_22750"/>
<keyword evidence="1" id="KW-0863">Zinc-finger</keyword>
<feature type="domain" description="SWIM-type" evidence="3">
    <location>
        <begin position="51"/>
        <end position="84"/>
    </location>
</feature>
<evidence type="ECO:0000256" key="2">
    <source>
        <dbReference type="SAM" id="MobiDB-lite"/>
    </source>
</evidence>
<dbReference type="AlphaFoldDB" id="A0A518B355"/>
<dbReference type="InterPro" id="IPR007527">
    <property type="entry name" value="Znf_SWIM"/>
</dbReference>
<protein>
    <recommendedName>
        <fullName evidence="3">SWIM-type domain-containing protein</fullName>
    </recommendedName>
</protein>
<dbReference type="GO" id="GO:0008270">
    <property type="term" value="F:zinc ion binding"/>
    <property type="evidence" value="ECO:0007669"/>
    <property type="project" value="UniProtKB-KW"/>
</dbReference>
<accession>A0A518B355</accession>
<reference evidence="4 5" key="1">
    <citation type="submission" date="2019-02" db="EMBL/GenBank/DDBJ databases">
        <title>Deep-cultivation of Planctomycetes and their phenomic and genomic characterization uncovers novel biology.</title>
        <authorList>
            <person name="Wiegand S."/>
            <person name="Jogler M."/>
            <person name="Boedeker C."/>
            <person name="Pinto D."/>
            <person name="Vollmers J."/>
            <person name="Rivas-Marin E."/>
            <person name="Kohn T."/>
            <person name="Peeters S.H."/>
            <person name="Heuer A."/>
            <person name="Rast P."/>
            <person name="Oberbeckmann S."/>
            <person name="Bunk B."/>
            <person name="Jeske O."/>
            <person name="Meyerdierks A."/>
            <person name="Storesund J.E."/>
            <person name="Kallscheuer N."/>
            <person name="Luecker S."/>
            <person name="Lage O.M."/>
            <person name="Pohl T."/>
            <person name="Merkel B.J."/>
            <person name="Hornburger P."/>
            <person name="Mueller R.-W."/>
            <person name="Bruemmer F."/>
            <person name="Labrenz M."/>
            <person name="Spormann A.M."/>
            <person name="Op den Camp H."/>
            <person name="Overmann J."/>
            <person name="Amann R."/>
            <person name="Jetten M.S.M."/>
            <person name="Mascher T."/>
            <person name="Medema M.H."/>
            <person name="Devos D.P."/>
            <person name="Kaster A.-K."/>
            <person name="Ovreas L."/>
            <person name="Rohde M."/>
            <person name="Galperin M.Y."/>
            <person name="Jogler C."/>
        </authorList>
    </citation>
    <scope>NUCLEOTIDE SEQUENCE [LARGE SCALE GENOMIC DNA]</scope>
    <source>
        <strain evidence="4 5">Pan216</strain>
    </source>
</reference>